<name>A0A1W0CN40_9NEIS</name>
<dbReference type="AlphaFoldDB" id="A0A1W0CN40"/>
<dbReference type="InterPro" id="IPR000182">
    <property type="entry name" value="GNAT_dom"/>
</dbReference>
<sequence>MAATCIRPAAPEDFDRLAEIERAAAARFDPQDLPPALAGDALPRDELAAAHASGLLWVASDADGAHGFLLARRCGDSLHLQEMDVCPGRQGQGLGSALIAHAETIARGQGLSRLTLTTFEHLAWNAPYYQKRGFQPLDDAGCPPFLLALLRAEAEHGLKRRVAMHKPLR</sequence>
<evidence type="ECO:0000256" key="1">
    <source>
        <dbReference type="ARBA" id="ARBA00022679"/>
    </source>
</evidence>
<feature type="domain" description="N-acetyltransferase" evidence="3">
    <location>
        <begin position="4"/>
        <end position="152"/>
    </location>
</feature>
<dbReference type="SUPFAM" id="SSF55729">
    <property type="entry name" value="Acyl-CoA N-acyltransferases (Nat)"/>
    <property type="match status" value="1"/>
</dbReference>
<evidence type="ECO:0000256" key="2">
    <source>
        <dbReference type="ARBA" id="ARBA00023315"/>
    </source>
</evidence>
<evidence type="ECO:0000313" key="5">
    <source>
        <dbReference type="Proteomes" id="UP000192721"/>
    </source>
</evidence>
<accession>A0A1W0CN40</accession>
<keyword evidence="1" id="KW-0808">Transferase</keyword>
<gene>
    <name evidence="4" type="ORF">B0T45_16440</name>
</gene>
<dbReference type="Gene3D" id="3.40.630.30">
    <property type="match status" value="1"/>
</dbReference>
<evidence type="ECO:0000259" key="3">
    <source>
        <dbReference type="PROSITE" id="PS51186"/>
    </source>
</evidence>
<dbReference type="CDD" id="cd04301">
    <property type="entry name" value="NAT_SF"/>
    <property type="match status" value="1"/>
</dbReference>
<dbReference type="PROSITE" id="PS51186">
    <property type="entry name" value="GNAT"/>
    <property type="match status" value="1"/>
</dbReference>
<evidence type="ECO:0000313" key="4">
    <source>
        <dbReference type="EMBL" id="OQS36078.1"/>
    </source>
</evidence>
<reference evidence="4 5" key="1">
    <citation type="submission" date="2017-02" db="EMBL/GenBank/DDBJ databases">
        <title>Chromobacterium haemolyticum H5244.</title>
        <authorList>
            <person name="Gulvik C.A."/>
        </authorList>
    </citation>
    <scope>NUCLEOTIDE SEQUENCE [LARGE SCALE GENOMIC DNA]</scope>
    <source>
        <strain evidence="4 5">H5244</strain>
    </source>
</reference>
<keyword evidence="2" id="KW-0012">Acyltransferase</keyword>
<comment type="caution">
    <text evidence="4">The sequence shown here is derived from an EMBL/GenBank/DDBJ whole genome shotgun (WGS) entry which is preliminary data.</text>
</comment>
<proteinExistence type="predicted"/>
<dbReference type="EMBL" id="MUKV01000024">
    <property type="protein sequence ID" value="OQS36078.1"/>
    <property type="molecule type" value="Genomic_DNA"/>
</dbReference>
<dbReference type="PANTHER" id="PTHR43800">
    <property type="entry name" value="PEPTIDYL-LYSINE N-ACETYLTRANSFERASE YJAB"/>
    <property type="match status" value="1"/>
</dbReference>
<dbReference type="InterPro" id="IPR016181">
    <property type="entry name" value="Acyl_CoA_acyltransferase"/>
</dbReference>
<dbReference type="Pfam" id="PF13508">
    <property type="entry name" value="Acetyltransf_7"/>
    <property type="match status" value="1"/>
</dbReference>
<protein>
    <recommendedName>
        <fullName evidence="3">N-acetyltransferase domain-containing protein</fullName>
    </recommendedName>
</protein>
<dbReference type="Proteomes" id="UP000192721">
    <property type="component" value="Unassembled WGS sequence"/>
</dbReference>
<dbReference type="RefSeq" id="WP_081556220.1">
    <property type="nucleotide sequence ID" value="NZ_MUKV01000024.1"/>
</dbReference>
<organism evidence="4 5">
    <name type="scientific">Chromobacterium haemolyticum</name>
    <dbReference type="NCBI Taxonomy" id="394935"/>
    <lineage>
        <taxon>Bacteria</taxon>
        <taxon>Pseudomonadati</taxon>
        <taxon>Pseudomonadota</taxon>
        <taxon>Betaproteobacteria</taxon>
        <taxon>Neisseriales</taxon>
        <taxon>Chromobacteriaceae</taxon>
        <taxon>Chromobacterium</taxon>
    </lineage>
</organism>
<dbReference type="PANTHER" id="PTHR43800:SF1">
    <property type="entry name" value="PEPTIDYL-LYSINE N-ACETYLTRANSFERASE YJAB"/>
    <property type="match status" value="1"/>
</dbReference>
<dbReference type="GO" id="GO:0016747">
    <property type="term" value="F:acyltransferase activity, transferring groups other than amino-acyl groups"/>
    <property type="evidence" value="ECO:0007669"/>
    <property type="project" value="InterPro"/>
</dbReference>